<evidence type="ECO:0000313" key="2">
    <source>
        <dbReference type="Proteomes" id="UP001139319"/>
    </source>
</evidence>
<sequence>MNPRGGQRGLALAMLLWFVAALALLVAGVMGLSKQDMLTVRLYHAQAQVNSTAQGVVRLITAGSVKRDTSAEASIEGWVELAGFTGRVRFIPSRVFVDLLNADQILLEELFNSVGLQARAQPLVESILKWRAPSEGQNSRESGPVAFVMEDVMAAEGVSRLVYEKIKWFSCLGCNRSQPNAGNAASLFLSSSGAEYIDNDGGAVDTAERFDMRGGGRVDVRVKLPDGKIYQRSMWVLGNGNVDRSWTPFEVSSIEFQRG</sequence>
<dbReference type="Proteomes" id="UP001139319">
    <property type="component" value="Unassembled WGS sequence"/>
</dbReference>
<dbReference type="EMBL" id="JAMFTH010000001">
    <property type="protein sequence ID" value="MCP8899362.1"/>
    <property type="molecule type" value="Genomic_DNA"/>
</dbReference>
<gene>
    <name evidence="1" type="ORF">M6D89_08650</name>
</gene>
<dbReference type="AlphaFoldDB" id="A0A9X2I4M7"/>
<evidence type="ECO:0000313" key="1">
    <source>
        <dbReference type="EMBL" id="MCP8899362.1"/>
    </source>
</evidence>
<dbReference type="RefSeq" id="WP_253967612.1">
    <property type="nucleotide sequence ID" value="NZ_JAMFTH010000001.1"/>
</dbReference>
<reference evidence="1" key="2">
    <citation type="submission" date="2023-01" db="EMBL/GenBank/DDBJ databases">
        <title>Gilvimarinus xylanilyticus HB14 isolated from Caulerpa lentillifera aquaculture base in Hainan, China.</title>
        <authorList>
            <person name="Zhang Y.-J."/>
        </authorList>
    </citation>
    <scope>NUCLEOTIDE SEQUENCE</scope>
    <source>
        <strain evidence="1">HB14</strain>
    </source>
</reference>
<protein>
    <submittedName>
        <fullName evidence="1">Uncharacterized protein</fullName>
    </submittedName>
</protein>
<reference evidence="1" key="1">
    <citation type="submission" date="2022-05" db="EMBL/GenBank/DDBJ databases">
        <authorList>
            <person name="Sun H.-N."/>
        </authorList>
    </citation>
    <scope>NUCLEOTIDE SEQUENCE</scope>
    <source>
        <strain evidence="1">HB14</strain>
    </source>
</reference>
<keyword evidence="2" id="KW-1185">Reference proteome</keyword>
<organism evidence="1 2">
    <name type="scientific">Gilvimarinus xylanilyticus</name>
    <dbReference type="NCBI Taxonomy" id="2944139"/>
    <lineage>
        <taxon>Bacteria</taxon>
        <taxon>Pseudomonadati</taxon>
        <taxon>Pseudomonadota</taxon>
        <taxon>Gammaproteobacteria</taxon>
        <taxon>Cellvibrionales</taxon>
        <taxon>Cellvibrionaceae</taxon>
        <taxon>Gilvimarinus</taxon>
    </lineage>
</organism>
<comment type="caution">
    <text evidence="1">The sequence shown here is derived from an EMBL/GenBank/DDBJ whole genome shotgun (WGS) entry which is preliminary data.</text>
</comment>
<name>A0A9X2I4M7_9GAMM</name>
<accession>A0A9X2I4M7</accession>
<proteinExistence type="predicted"/>